<feature type="region of interest" description="Disordered" evidence="1">
    <location>
        <begin position="438"/>
        <end position="459"/>
    </location>
</feature>
<evidence type="ECO:0000313" key="2">
    <source>
        <dbReference type="EMBL" id="KAF3567643.1"/>
    </source>
</evidence>
<name>A0ABQ7D6V2_BRACR</name>
<dbReference type="EMBL" id="QGKV02000759">
    <property type="protein sequence ID" value="KAF3567643.1"/>
    <property type="molecule type" value="Genomic_DNA"/>
</dbReference>
<accession>A0ABQ7D6V2</accession>
<comment type="caution">
    <text evidence="2">The sequence shown here is derived from an EMBL/GenBank/DDBJ whole genome shotgun (WGS) entry which is preliminary data.</text>
</comment>
<evidence type="ECO:0000313" key="3">
    <source>
        <dbReference type="Proteomes" id="UP000266723"/>
    </source>
</evidence>
<proteinExistence type="predicted"/>
<feature type="compositionally biased region" description="Basic and acidic residues" evidence="1">
    <location>
        <begin position="1"/>
        <end position="20"/>
    </location>
</feature>
<keyword evidence="3" id="KW-1185">Reference proteome</keyword>
<gene>
    <name evidence="2" type="ORF">DY000_02010940</name>
</gene>
<reference evidence="2 3" key="1">
    <citation type="journal article" date="2020" name="BMC Genomics">
        <title>Intraspecific diversification of the crop wild relative Brassica cretica Lam. using demographic model selection.</title>
        <authorList>
            <person name="Kioukis A."/>
            <person name="Michalopoulou V.A."/>
            <person name="Briers L."/>
            <person name="Pirintsos S."/>
            <person name="Studholme D.J."/>
            <person name="Pavlidis P."/>
            <person name="Sarris P.F."/>
        </authorList>
    </citation>
    <scope>NUCLEOTIDE SEQUENCE [LARGE SCALE GENOMIC DNA]</scope>
    <source>
        <strain evidence="3">cv. PFS-1207/04</strain>
    </source>
</reference>
<feature type="region of interest" description="Disordered" evidence="1">
    <location>
        <begin position="1"/>
        <end position="24"/>
    </location>
</feature>
<sequence>MATSPTDKDEVQREEVDPAKTTKKKSMKKLSRALLIRIIKKTRSRGNWIMWVKEGLRWLNSSLLVLLRNIDSNRGRLVILERIAEDRTFKVGTTLLINETRAPFCRVVGYYFGFGYVRRPLYIVRLESDIQLPHGTLIPLIRDEFVEYIDEEDLFKRFHDPGRSTEFDIFEEQEEEVNDCESTTTKRRRMNTNEQEIINSNHYDSYVPQFQQHHHYGSSQFSEPNLTGQNFNQLQPHHMDVVPNQASMMYNQQQQLMRPEINQPNQMGFVPTLPTSQAPVMMYNQQHGFRSSQITEPNLGAQVSTMFAGQDNLRHPFGMRQQPFLNATAPMVYNPPQHFMRPEINQPNQMGIVPNPLPVQAPMMYNQQYIGQITEPNLGAQVSTMFLGQNNPNQPFAMRQQPFQSAAAPVMYNQQSMGYVTNQQNQMRSMRMVNVGQSSYCGRGGRRSRARGLGWRGRD</sequence>
<organism evidence="2 3">
    <name type="scientific">Brassica cretica</name>
    <name type="common">Mustard</name>
    <dbReference type="NCBI Taxonomy" id="69181"/>
    <lineage>
        <taxon>Eukaryota</taxon>
        <taxon>Viridiplantae</taxon>
        <taxon>Streptophyta</taxon>
        <taxon>Embryophyta</taxon>
        <taxon>Tracheophyta</taxon>
        <taxon>Spermatophyta</taxon>
        <taxon>Magnoliopsida</taxon>
        <taxon>eudicotyledons</taxon>
        <taxon>Gunneridae</taxon>
        <taxon>Pentapetalae</taxon>
        <taxon>rosids</taxon>
        <taxon>malvids</taxon>
        <taxon>Brassicales</taxon>
        <taxon>Brassicaceae</taxon>
        <taxon>Brassiceae</taxon>
        <taxon>Brassica</taxon>
    </lineage>
</organism>
<evidence type="ECO:0000256" key="1">
    <source>
        <dbReference type="SAM" id="MobiDB-lite"/>
    </source>
</evidence>
<dbReference type="Proteomes" id="UP000266723">
    <property type="component" value="Unassembled WGS sequence"/>
</dbReference>
<protein>
    <submittedName>
        <fullName evidence="2">Uncharacterized protein</fullName>
    </submittedName>
</protein>